<dbReference type="EMBL" id="WEFP01000009">
    <property type="protein sequence ID" value="KAB7572278.1"/>
    <property type="molecule type" value="Genomic_DNA"/>
</dbReference>
<dbReference type="AlphaFoldDB" id="A0A7V7Y1W1"/>
<accession>A0A7V7Y1W1</accession>
<gene>
    <name evidence="1" type="ORF">GBM73_16915</name>
</gene>
<name>A0A7V7Y1W1_ENTFC</name>
<proteinExistence type="predicted"/>
<reference evidence="1 2" key="1">
    <citation type="submission" date="2019-10" db="EMBL/GenBank/DDBJ databases">
        <title>Evolutionary dynamics of vancomycin-resistant Enterococcus faecium during gastrointestinal tract colonization and bloodstream infection in immunocompromised pediatric patients.</title>
        <authorList>
            <person name="Chilambi G.S."/>
            <person name="Nordstrom H.R."/>
            <person name="Evans D.R."/>
            <person name="Ferrolino J."/>
            <person name="Hayden R.T."/>
            <person name="Maron G.M."/>
            <person name="Vo A.N."/>
            <person name="Gilmore M.S."/>
            <person name="Wolf J."/>
            <person name="Rosch J.W."/>
            <person name="Van Tyne D."/>
        </authorList>
    </citation>
    <scope>NUCLEOTIDE SEQUENCE [LARGE SCALE GENOMIC DNA]</scope>
    <source>
        <strain evidence="1 2">VRECG27</strain>
    </source>
</reference>
<feature type="non-terminal residue" evidence="1">
    <location>
        <position position="1"/>
    </location>
</feature>
<protein>
    <submittedName>
        <fullName evidence="1">Uncharacterized protein</fullName>
    </submittedName>
</protein>
<comment type="caution">
    <text evidence="1">The sequence shown here is derived from an EMBL/GenBank/DDBJ whole genome shotgun (WGS) entry which is preliminary data.</text>
</comment>
<sequence length="72" mass="8652">SKLESIFSDINSLKYLIVEENSDSFLEFEKYLTDLIDNRNNELMRQNIARFLTKLVSEWKSIISQNMDKLRY</sequence>
<evidence type="ECO:0000313" key="2">
    <source>
        <dbReference type="Proteomes" id="UP000469871"/>
    </source>
</evidence>
<organism evidence="1 2">
    <name type="scientific">Enterococcus faecium</name>
    <name type="common">Streptococcus faecium</name>
    <dbReference type="NCBI Taxonomy" id="1352"/>
    <lineage>
        <taxon>Bacteria</taxon>
        <taxon>Bacillati</taxon>
        <taxon>Bacillota</taxon>
        <taxon>Bacilli</taxon>
        <taxon>Lactobacillales</taxon>
        <taxon>Enterococcaceae</taxon>
        <taxon>Enterococcus</taxon>
    </lineage>
</organism>
<dbReference type="Proteomes" id="UP000469871">
    <property type="component" value="Unassembled WGS sequence"/>
</dbReference>
<evidence type="ECO:0000313" key="1">
    <source>
        <dbReference type="EMBL" id="KAB7572278.1"/>
    </source>
</evidence>